<organism evidence="3 4">
    <name type="scientific">Lates japonicus</name>
    <name type="common">Japanese lates</name>
    <dbReference type="NCBI Taxonomy" id="270547"/>
    <lineage>
        <taxon>Eukaryota</taxon>
        <taxon>Metazoa</taxon>
        <taxon>Chordata</taxon>
        <taxon>Craniata</taxon>
        <taxon>Vertebrata</taxon>
        <taxon>Euteleostomi</taxon>
        <taxon>Actinopterygii</taxon>
        <taxon>Neopterygii</taxon>
        <taxon>Teleostei</taxon>
        <taxon>Neoteleostei</taxon>
        <taxon>Acanthomorphata</taxon>
        <taxon>Carangaria</taxon>
        <taxon>Carangaria incertae sedis</taxon>
        <taxon>Centropomidae</taxon>
        <taxon>Lates</taxon>
    </lineage>
</organism>
<feature type="region of interest" description="Disordered" evidence="1">
    <location>
        <begin position="50"/>
        <end position="75"/>
    </location>
</feature>
<reference evidence="3" key="1">
    <citation type="submission" date="2022-08" db="EMBL/GenBank/DDBJ databases">
        <title>Genome sequencing of akame (Lates japonicus).</title>
        <authorList>
            <person name="Hashiguchi Y."/>
            <person name="Takahashi H."/>
        </authorList>
    </citation>
    <scope>NUCLEOTIDE SEQUENCE</scope>
    <source>
        <strain evidence="3">Kochi</strain>
    </source>
</reference>
<comment type="caution">
    <text evidence="3">The sequence shown here is derived from an EMBL/GenBank/DDBJ whole genome shotgun (WGS) entry which is preliminary data.</text>
</comment>
<dbReference type="EMBL" id="BRZM01000035">
    <property type="protein sequence ID" value="GLD58750.1"/>
    <property type="molecule type" value="Genomic_DNA"/>
</dbReference>
<keyword evidence="4" id="KW-1185">Reference proteome</keyword>
<keyword evidence="2" id="KW-1133">Transmembrane helix</keyword>
<dbReference type="AlphaFoldDB" id="A0AAD3MR04"/>
<evidence type="ECO:0000313" key="4">
    <source>
        <dbReference type="Proteomes" id="UP001279410"/>
    </source>
</evidence>
<sequence>MSLTVPPGSLSSGTKFDCPTRNCHNGAQCSAHDGSAGCPSGFYGRIALNSSDDGGANPYTKIRPTRPERQSAAGPSWASSFSSLIIMVAMLSLFVVQTEAEGQRPMQIQPSVSYTQCAMHITNTDYSRLSHPENRMVFEWRAYCNLTT</sequence>
<keyword evidence="2" id="KW-0812">Transmembrane</keyword>
<name>A0AAD3MR04_LATJO</name>
<accession>A0AAD3MR04</accession>
<evidence type="ECO:0000256" key="2">
    <source>
        <dbReference type="SAM" id="Phobius"/>
    </source>
</evidence>
<proteinExistence type="predicted"/>
<evidence type="ECO:0000256" key="1">
    <source>
        <dbReference type="SAM" id="MobiDB-lite"/>
    </source>
</evidence>
<evidence type="ECO:0000313" key="3">
    <source>
        <dbReference type="EMBL" id="GLD58750.1"/>
    </source>
</evidence>
<feature type="transmembrane region" description="Helical" evidence="2">
    <location>
        <begin position="77"/>
        <end position="96"/>
    </location>
</feature>
<gene>
    <name evidence="3" type="ORF">AKAME5_001083800</name>
</gene>
<protein>
    <submittedName>
        <fullName evidence="3">Multiple epidermal growth factor-like domains protein 11 isoform X1</fullName>
    </submittedName>
</protein>
<dbReference type="Proteomes" id="UP001279410">
    <property type="component" value="Unassembled WGS sequence"/>
</dbReference>
<keyword evidence="2" id="KW-0472">Membrane</keyword>